<comment type="caution">
    <text evidence="1">The sequence shown here is derived from an EMBL/GenBank/DDBJ whole genome shotgun (WGS) entry which is preliminary data.</text>
</comment>
<evidence type="ECO:0000313" key="2">
    <source>
        <dbReference type="Proteomes" id="UP000240971"/>
    </source>
</evidence>
<dbReference type="RefSeq" id="WP_106528725.1">
    <property type="nucleotide sequence ID" value="NZ_PYAW01000002.1"/>
</dbReference>
<proteinExistence type="predicted"/>
<accession>A0A2P8HQ50</accession>
<dbReference type="Proteomes" id="UP000240971">
    <property type="component" value="Unassembled WGS sequence"/>
</dbReference>
<sequence>MTLNFFLFKEKCEVLFKKTNSILVAMYVLGFVMERKNERDERILVGLIDNPVNGELKPLWDEDTWASVRRGSEHVTPTDEEECDPFPLSGILFVMRQLQKTVELNHPDWGIFYIIGEALGRFNSNGIKQIEFEYFLSQLPVVFVERHADDIQALCNYFDEKGMDLHLAVEKDKVISYFTNR</sequence>
<organism evidence="1 2">
    <name type="scientific">Chitinophaga niastensis</name>
    <dbReference type="NCBI Taxonomy" id="536980"/>
    <lineage>
        <taxon>Bacteria</taxon>
        <taxon>Pseudomonadati</taxon>
        <taxon>Bacteroidota</taxon>
        <taxon>Chitinophagia</taxon>
        <taxon>Chitinophagales</taxon>
        <taxon>Chitinophagaceae</taxon>
        <taxon>Chitinophaga</taxon>
    </lineage>
</organism>
<keyword evidence="2" id="KW-1185">Reference proteome</keyword>
<dbReference type="EMBL" id="PYAW01000002">
    <property type="protein sequence ID" value="PSL48339.1"/>
    <property type="molecule type" value="Genomic_DNA"/>
</dbReference>
<protein>
    <submittedName>
        <fullName evidence="1">Uncharacterized protein</fullName>
    </submittedName>
</protein>
<dbReference type="AlphaFoldDB" id="A0A2P8HQ50"/>
<reference evidence="1 2" key="1">
    <citation type="submission" date="2018-03" db="EMBL/GenBank/DDBJ databases">
        <title>Genomic Encyclopedia of Archaeal and Bacterial Type Strains, Phase II (KMG-II): from individual species to whole genera.</title>
        <authorList>
            <person name="Goeker M."/>
        </authorList>
    </citation>
    <scope>NUCLEOTIDE SEQUENCE [LARGE SCALE GENOMIC DNA]</scope>
    <source>
        <strain evidence="1 2">DSM 24859</strain>
    </source>
</reference>
<evidence type="ECO:0000313" key="1">
    <source>
        <dbReference type="EMBL" id="PSL48339.1"/>
    </source>
</evidence>
<gene>
    <name evidence="1" type="ORF">CLV51_1021206</name>
</gene>
<name>A0A2P8HQ50_CHINA</name>